<evidence type="ECO:0000313" key="3">
    <source>
        <dbReference type="Proteomes" id="UP000887013"/>
    </source>
</evidence>
<dbReference type="Proteomes" id="UP000887013">
    <property type="component" value="Unassembled WGS sequence"/>
</dbReference>
<feature type="compositionally biased region" description="Basic and acidic residues" evidence="1">
    <location>
        <begin position="27"/>
        <end position="37"/>
    </location>
</feature>
<proteinExistence type="predicted"/>
<keyword evidence="3" id="KW-1185">Reference proteome</keyword>
<protein>
    <submittedName>
        <fullName evidence="2">Uncharacterized protein</fullName>
    </submittedName>
</protein>
<name>A0A8X6PFF2_NEPPI</name>
<reference evidence="2" key="1">
    <citation type="submission" date="2020-08" db="EMBL/GenBank/DDBJ databases">
        <title>Multicomponent nature underlies the extraordinary mechanical properties of spider dragline silk.</title>
        <authorList>
            <person name="Kono N."/>
            <person name="Nakamura H."/>
            <person name="Mori M."/>
            <person name="Yoshida Y."/>
            <person name="Ohtoshi R."/>
            <person name="Malay A.D."/>
            <person name="Moran D.A.P."/>
            <person name="Tomita M."/>
            <person name="Numata K."/>
            <person name="Arakawa K."/>
        </authorList>
    </citation>
    <scope>NUCLEOTIDE SEQUENCE</scope>
</reference>
<feature type="region of interest" description="Disordered" evidence="1">
    <location>
        <begin position="1"/>
        <end position="85"/>
    </location>
</feature>
<dbReference type="EMBL" id="BMAW01068597">
    <property type="protein sequence ID" value="GFT65257.1"/>
    <property type="molecule type" value="Genomic_DNA"/>
</dbReference>
<evidence type="ECO:0000256" key="1">
    <source>
        <dbReference type="SAM" id="MobiDB-lite"/>
    </source>
</evidence>
<accession>A0A8X6PFF2</accession>
<evidence type="ECO:0000313" key="2">
    <source>
        <dbReference type="EMBL" id="GFT65257.1"/>
    </source>
</evidence>
<organism evidence="2 3">
    <name type="scientific">Nephila pilipes</name>
    <name type="common">Giant wood spider</name>
    <name type="synonym">Nephila maculata</name>
    <dbReference type="NCBI Taxonomy" id="299642"/>
    <lineage>
        <taxon>Eukaryota</taxon>
        <taxon>Metazoa</taxon>
        <taxon>Ecdysozoa</taxon>
        <taxon>Arthropoda</taxon>
        <taxon>Chelicerata</taxon>
        <taxon>Arachnida</taxon>
        <taxon>Araneae</taxon>
        <taxon>Araneomorphae</taxon>
        <taxon>Entelegynae</taxon>
        <taxon>Araneoidea</taxon>
        <taxon>Nephilidae</taxon>
        <taxon>Nephila</taxon>
    </lineage>
</organism>
<dbReference type="AlphaFoldDB" id="A0A8X6PFF2"/>
<sequence length="85" mass="9352">MGLPGKKPRSSLSLACSESREQIGMSEKGRSRIHLDCPSRGGGANKVEPDHSSPRSQELSLDTPPRRRMKEKKMLLDQASHPVVC</sequence>
<gene>
    <name evidence="2" type="ORF">NPIL_494401</name>
</gene>
<comment type="caution">
    <text evidence="2">The sequence shown here is derived from an EMBL/GenBank/DDBJ whole genome shotgun (WGS) entry which is preliminary data.</text>
</comment>